<comment type="caution">
    <text evidence="2">The sequence shown here is derived from an EMBL/GenBank/DDBJ whole genome shotgun (WGS) entry which is preliminary data.</text>
</comment>
<keyword evidence="1" id="KW-0812">Transmembrane</keyword>
<keyword evidence="1" id="KW-0472">Membrane</keyword>
<name>A0ABV6BAQ7_9GAMM</name>
<proteinExistence type="predicted"/>
<dbReference type="InterPro" id="IPR050816">
    <property type="entry name" value="Flavin-dep_Halogenase_NPB"/>
</dbReference>
<evidence type="ECO:0000313" key="3">
    <source>
        <dbReference type="Proteomes" id="UP001589813"/>
    </source>
</evidence>
<dbReference type="Proteomes" id="UP001589813">
    <property type="component" value="Unassembled WGS sequence"/>
</dbReference>
<dbReference type="InterPro" id="IPR036188">
    <property type="entry name" value="FAD/NAD-bd_sf"/>
</dbReference>
<dbReference type="SUPFAM" id="SSF51905">
    <property type="entry name" value="FAD/NAD(P)-binding domain"/>
    <property type="match status" value="1"/>
</dbReference>
<dbReference type="PIRSF" id="PIRSF011396">
    <property type="entry name" value="Trp_halogenase"/>
    <property type="match status" value="1"/>
</dbReference>
<dbReference type="PANTHER" id="PTHR43747">
    <property type="entry name" value="FAD-BINDING PROTEIN"/>
    <property type="match status" value="1"/>
</dbReference>
<keyword evidence="2" id="KW-0560">Oxidoreductase</keyword>
<gene>
    <name evidence="2" type="ORF">ACFFJP_06630</name>
</gene>
<dbReference type="Gene3D" id="3.50.50.60">
    <property type="entry name" value="FAD/NAD(P)-binding domain"/>
    <property type="match status" value="1"/>
</dbReference>
<dbReference type="Pfam" id="PF04820">
    <property type="entry name" value="Trp_halogenase"/>
    <property type="match status" value="1"/>
</dbReference>
<dbReference type="InterPro" id="IPR006905">
    <property type="entry name" value="Flavin_halogenase"/>
</dbReference>
<feature type="transmembrane region" description="Helical" evidence="1">
    <location>
        <begin position="6"/>
        <end position="27"/>
    </location>
</feature>
<dbReference type="EC" id="1.14.19.-" evidence="2"/>
<keyword evidence="1" id="KW-1133">Transmembrane helix</keyword>
<dbReference type="InterPro" id="IPR033856">
    <property type="entry name" value="Trp_halogen"/>
</dbReference>
<evidence type="ECO:0000313" key="2">
    <source>
        <dbReference type="EMBL" id="MFC0047959.1"/>
    </source>
</evidence>
<reference evidence="2 3" key="1">
    <citation type="submission" date="2024-09" db="EMBL/GenBank/DDBJ databases">
        <authorList>
            <person name="Sun Q."/>
            <person name="Mori K."/>
        </authorList>
    </citation>
    <scope>NUCLEOTIDE SEQUENCE [LARGE SCALE GENOMIC DNA]</scope>
    <source>
        <strain evidence="2 3">KCTC 23315</strain>
    </source>
</reference>
<dbReference type="EMBL" id="JBHLXP010000001">
    <property type="protein sequence ID" value="MFC0047959.1"/>
    <property type="molecule type" value="Genomic_DNA"/>
</dbReference>
<protein>
    <submittedName>
        <fullName evidence="2">Tryptophan halogenase family protein</fullName>
        <ecNumber evidence="2">1.14.19.-</ecNumber>
    </submittedName>
</protein>
<sequence length="520" mass="57548">MSGNLSPFHFAIVGGGTAGWMAALLFAHKWLKPASEQTRPVKITLIEAPDIGIIGVGEGSTPSLKRFFQQLGIADSEWMPACQATYKTNIRFVNWSPAAAAMGLGSDYSHPFISQPDLHSETAFYSNCFKRRLGLAVETAPEKFLLNGYLAAQQLAPLTPANFPFRIEYGYHFDSGLLGQFLKQKALAMGVQYQALTVTAVNQLPDGRIASLTGEIADGDSKAVQTLDADFFIDCTGFRANLLQQTLQVPFESFASNLFNDAAVVLPTEAFAIPPVETKATALSNGWAWQIPLRHRSGNGYVYSSAFLSKDAAELELRQHLGLLDSEVNARHLQMKVGQVTRSWEKNCLALGLSQGFIEPLEATALHLVQSSIEQFIDAFADFSDEGQAEFNRQVHQRFEAVRDYIVAHYKLSSRSDSHYWRANSSNMQLSESLRQILDVWFRQGDLAQELSRQAQGRQPSGSHFGATSWHCLLAGYGVFPPLRQPQPANVSDAFTELELAAFFNGCSLNFQPQHLLWRD</sequence>
<dbReference type="RefSeq" id="WP_377241691.1">
    <property type="nucleotide sequence ID" value="NZ_JBHLXP010000001.1"/>
</dbReference>
<keyword evidence="3" id="KW-1185">Reference proteome</keyword>
<dbReference type="PANTHER" id="PTHR43747:SF4">
    <property type="entry name" value="FLAVIN-DEPENDENT TRYPTOPHAN HALOGENASE"/>
    <property type="match status" value="1"/>
</dbReference>
<evidence type="ECO:0000256" key="1">
    <source>
        <dbReference type="SAM" id="Phobius"/>
    </source>
</evidence>
<accession>A0ABV6BAQ7</accession>
<dbReference type="GO" id="GO:0016491">
    <property type="term" value="F:oxidoreductase activity"/>
    <property type="evidence" value="ECO:0007669"/>
    <property type="project" value="UniProtKB-KW"/>
</dbReference>
<organism evidence="2 3">
    <name type="scientific">Rheinheimera tilapiae</name>
    <dbReference type="NCBI Taxonomy" id="875043"/>
    <lineage>
        <taxon>Bacteria</taxon>
        <taxon>Pseudomonadati</taxon>
        <taxon>Pseudomonadota</taxon>
        <taxon>Gammaproteobacteria</taxon>
        <taxon>Chromatiales</taxon>
        <taxon>Chromatiaceae</taxon>
        <taxon>Rheinheimera</taxon>
    </lineage>
</organism>